<feature type="domain" description="RLR CTR" evidence="1">
    <location>
        <begin position="43"/>
        <end position="168"/>
    </location>
</feature>
<reference evidence="2" key="1">
    <citation type="submission" date="2021-06" db="EMBL/GenBank/DDBJ databases">
        <title>Parelaphostrongylus tenuis whole genome reference sequence.</title>
        <authorList>
            <person name="Garwood T.J."/>
            <person name="Larsen P.A."/>
            <person name="Fountain-Jones N.M."/>
            <person name="Garbe J.R."/>
            <person name="Macchietto M.G."/>
            <person name="Kania S.A."/>
            <person name="Gerhold R.W."/>
            <person name="Richards J.E."/>
            <person name="Wolf T.M."/>
        </authorList>
    </citation>
    <scope>NUCLEOTIDE SEQUENCE</scope>
    <source>
        <strain evidence="2">MNPRO001-30</strain>
        <tissue evidence="2">Meninges</tissue>
    </source>
</reference>
<dbReference type="EMBL" id="JAHQIW010002983">
    <property type="protein sequence ID" value="KAJ1356978.1"/>
    <property type="molecule type" value="Genomic_DNA"/>
</dbReference>
<organism evidence="2 3">
    <name type="scientific">Parelaphostrongylus tenuis</name>
    <name type="common">Meningeal worm</name>
    <dbReference type="NCBI Taxonomy" id="148309"/>
    <lineage>
        <taxon>Eukaryota</taxon>
        <taxon>Metazoa</taxon>
        <taxon>Ecdysozoa</taxon>
        <taxon>Nematoda</taxon>
        <taxon>Chromadorea</taxon>
        <taxon>Rhabditida</taxon>
        <taxon>Rhabditina</taxon>
        <taxon>Rhabditomorpha</taxon>
        <taxon>Strongyloidea</taxon>
        <taxon>Metastrongylidae</taxon>
        <taxon>Parelaphostrongylus</taxon>
    </lineage>
</organism>
<dbReference type="AlphaFoldDB" id="A0AAD5MHQ5"/>
<proteinExistence type="predicted"/>
<evidence type="ECO:0000313" key="3">
    <source>
        <dbReference type="Proteomes" id="UP001196413"/>
    </source>
</evidence>
<dbReference type="Proteomes" id="UP001196413">
    <property type="component" value="Unassembled WGS sequence"/>
</dbReference>
<protein>
    <recommendedName>
        <fullName evidence="1">RLR CTR domain-containing protein</fullName>
    </recommendedName>
</protein>
<gene>
    <name evidence="2" type="ORF">KIN20_014989</name>
</gene>
<comment type="caution">
    <text evidence="2">The sequence shown here is derived from an EMBL/GenBank/DDBJ whole genome shotgun (WGS) entry which is preliminary data.</text>
</comment>
<dbReference type="Gene3D" id="2.170.150.30">
    <property type="entry name" value="RIG-I-like receptor, C-terminal regulatory domain"/>
    <property type="match status" value="1"/>
</dbReference>
<dbReference type="InterPro" id="IPR038557">
    <property type="entry name" value="RLR_C_sf"/>
</dbReference>
<evidence type="ECO:0000313" key="2">
    <source>
        <dbReference type="EMBL" id="KAJ1356978.1"/>
    </source>
</evidence>
<evidence type="ECO:0000259" key="1">
    <source>
        <dbReference type="PROSITE" id="PS51789"/>
    </source>
</evidence>
<dbReference type="PROSITE" id="PS51789">
    <property type="entry name" value="RLR_CTR"/>
    <property type="match status" value="1"/>
</dbReference>
<dbReference type="InterPro" id="IPR021673">
    <property type="entry name" value="RLR_CTR"/>
</dbReference>
<name>A0AAD5MHQ5_PARTN</name>
<accession>A0AAD5MHQ5</accession>
<keyword evidence="3" id="KW-1185">Reference proteome</keyword>
<sequence>MKTLDGLCYGRNSRKSNRFSVTCQFKKLRIKIQSEDALDLQRMTQQKSSNKFCKLLYGKCDEFLCISKDIKTHTSTQLCVCNPDIWSRTYSEKRDNADARAEFGAIGKYYLFTRPVIRMYCTDCHITQHHSYHLPQSANLRTFAFDSFSHSYHPPTIGVDIRALTLHI</sequence>